<geneLocation type="plasmid" evidence="3">
    <name>pEJ03</name>
</geneLocation>
<geneLocation type="plasmid" evidence="4">
    <name>pej02</name>
</geneLocation>
<dbReference type="KEGG" id="rhp:LPB142_18225"/>
<sequence>MPALGLATAALSDAELRETIDLHSGVLAKMSDKIDEQGALQLTLIDTVIGGMDAILDAARAAKQQTDPARYARHIEQELDKTIGRVLDRLEILHSSFEADRCNAAYRLEDLVEQEETTLQRLRADQERAGRWKKRIPFIALFGLVLALGLTIALPRILADSGFGCGIIGGVWTHSTTEAEVCVFYRG</sequence>
<dbReference type="Proteomes" id="UP000176562">
    <property type="component" value="Plasmid pEJ02"/>
</dbReference>
<reference evidence="2 4" key="1">
    <citation type="submission" date="2016-10" db="EMBL/GenBank/DDBJ databases">
        <title>Rhodobacter sp. LPB0142, isolated from sea water.</title>
        <authorList>
            <person name="Kim E."/>
            <person name="Yi H."/>
        </authorList>
    </citation>
    <scope>NUCLEOTIDE SEQUENCE [LARGE SCALE GENOMIC DNA]</scope>
    <source>
        <strain evidence="2 4">LPB0142</strain>
        <plasmid evidence="2">pEJ02</plasmid>
        <plasmid evidence="3">pEJ03</plasmid>
        <plasmid evidence="4">Plasmid pej02</plasmid>
        <plasmid evidence="4">Plasmid pej03</plasmid>
    </source>
</reference>
<evidence type="ECO:0000313" key="2">
    <source>
        <dbReference type="EMBL" id="AOZ71395.1"/>
    </source>
</evidence>
<accession>A0A1D9MHP3</accession>
<evidence type="ECO:0000313" key="3">
    <source>
        <dbReference type="EMBL" id="AOZ71415.1"/>
    </source>
</evidence>
<dbReference type="EMBL" id="CP017784">
    <property type="protein sequence ID" value="AOZ71415.1"/>
    <property type="molecule type" value="Genomic_DNA"/>
</dbReference>
<dbReference type="Proteomes" id="UP000176562">
    <property type="component" value="Plasmid pEJ03"/>
</dbReference>
<dbReference type="EMBL" id="CP017783">
    <property type="protein sequence ID" value="AOZ71395.1"/>
    <property type="molecule type" value="Genomic_DNA"/>
</dbReference>
<geneLocation type="plasmid" evidence="4">
    <name>pej03</name>
</geneLocation>
<keyword evidence="1" id="KW-0472">Membrane</keyword>
<dbReference type="KEGG" id="rhp:LPB142_18120"/>
<name>A0A1D9MHP3_9RHOB</name>
<proteinExistence type="predicted"/>
<keyword evidence="1" id="KW-1133">Transmembrane helix</keyword>
<gene>
    <name evidence="2" type="ORF">LPB142_18120</name>
    <name evidence="3" type="ORF">LPB142_18225</name>
</gene>
<dbReference type="AlphaFoldDB" id="A0A1D9MHP3"/>
<organism evidence="2 4">
    <name type="scientific">Rhodobacter xanthinilyticus</name>
    <dbReference type="NCBI Taxonomy" id="1850250"/>
    <lineage>
        <taxon>Bacteria</taxon>
        <taxon>Pseudomonadati</taxon>
        <taxon>Pseudomonadota</taxon>
        <taxon>Alphaproteobacteria</taxon>
        <taxon>Rhodobacterales</taxon>
        <taxon>Rhodobacter group</taxon>
        <taxon>Rhodobacter</taxon>
    </lineage>
</organism>
<evidence type="ECO:0000256" key="1">
    <source>
        <dbReference type="SAM" id="Phobius"/>
    </source>
</evidence>
<feature type="transmembrane region" description="Helical" evidence="1">
    <location>
        <begin position="136"/>
        <end position="154"/>
    </location>
</feature>
<evidence type="ECO:0000313" key="4">
    <source>
        <dbReference type="Proteomes" id="UP000176562"/>
    </source>
</evidence>
<keyword evidence="4" id="KW-1185">Reference proteome</keyword>
<dbReference type="RefSeq" id="WP_071167472.1">
    <property type="nucleotide sequence ID" value="NZ_CP017783.1"/>
</dbReference>
<protein>
    <submittedName>
        <fullName evidence="2">Uncharacterized protein</fullName>
    </submittedName>
</protein>
<geneLocation type="plasmid" evidence="2">
    <name>pEJ02</name>
</geneLocation>
<keyword evidence="1" id="KW-0812">Transmembrane</keyword>
<keyword evidence="2" id="KW-0614">Plasmid</keyword>